<organism evidence="3 4">
    <name type="scientific">Duganella lactea</name>
    <dbReference type="NCBI Taxonomy" id="2692173"/>
    <lineage>
        <taxon>Bacteria</taxon>
        <taxon>Pseudomonadati</taxon>
        <taxon>Pseudomonadota</taxon>
        <taxon>Betaproteobacteria</taxon>
        <taxon>Burkholderiales</taxon>
        <taxon>Oxalobacteraceae</taxon>
        <taxon>Telluria group</taxon>
        <taxon>Duganella</taxon>
    </lineage>
</organism>
<feature type="chain" id="PRO_5027028390" description="DUF5625 domain-containing protein" evidence="1">
    <location>
        <begin position="27"/>
        <end position="182"/>
    </location>
</feature>
<evidence type="ECO:0000256" key="1">
    <source>
        <dbReference type="SAM" id="SignalP"/>
    </source>
</evidence>
<accession>A0A6L8MMP6</accession>
<dbReference type="AlphaFoldDB" id="A0A6L8MMP6"/>
<evidence type="ECO:0000259" key="2">
    <source>
        <dbReference type="Pfam" id="PF18539"/>
    </source>
</evidence>
<reference evidence="3 4" key="1">
    <citation type="submission" date="2019-12" db="EMBL/GenBank/DDBJ databases">
        <title>Novel species isolated from a subtropical stream in China.</title>
        <authorList>
            <person name="Lu H."/>
        </authorList>
    </citation>
    <scope>NUCLEOTIDE SEQUENCE [LARGE SCALE GENOMIC DNA]</scope>
    <source>
        <strain evidence="3 4">FT50W</strain>
    </source>
</reference>
<comment type="caution">
    <text evidence="3">The sequence shown here is derived from an EMBL/GenBank/DDBJ whole genome shotgun (WGS) entry which is preliminary data.</text>
</comment>
<keyword evidence="1" id="KW-0732">Signal</keyword>
<feature type="domain" description="DUF5625" evidence="2">
    <location>
        <begin position="35"/>
        <end position="174"/>
    </location>
</feature>
<protein>
    <recommendedName>
        <fullName evidence="2">DUF5625 domain-containing protein</fullName>
    </recommendedName>
</protein>
<evidence type="ECO:0000313" key="3">
    <source>
        <dbReference type="EMBL" id="MYM84477.1"/>
    </source>
</evidence>
<sequence>MNTQRFFIGRSLLAACLLVMTAQAWAQSPLFEFEPVSLAAPGLVLTKSVDARQAWNYSLNLDFEFASNDAIFRDQVVGSRYDRNFGQPYDKIPLSSRPGLGRPMPFHVIVRRLDNQQTVLDRNYESLCLMGTRTSAPIKSRIIARIALQQGRYVIEVHNLAAQTGLEHIKTSISLTAGHGKW</sequence>
<dbReference type="Gene3D" id="2.60.120.790">
    <property type="match status" value="1"/>
</dbReference>
<evidence type="ECO:0000313" key="4">
    <source>
        <dbReference type="Proteomes" id="UP000474565"/>
    </source>
</evidence>
<dbReference type="InterPro" id="IPR041008">
    <property type="entry name" value="DUF5625"/>
</dbReference>
<feature type="signal peptide" evidence="1">
    <location>
        <begin position="1"/>
        <end position="26"/>
    </location>
</feature>
<dbReference type="Proteomes" id="UP000474565">
    <property type="component" value="Unassembled WGS sequence"/>
</dbReference>
<proteinExistence type="predicted"/>
<dbReference type="RefSeq" id="WP_161020982.1">
    <property type="nucleotide sequence ID" value="NZ_WWCP01000033.1"/>
</dbReference>
<gene>
    <name evidence="3" type="ORF">GTP44_21305</name>
</gene>
<dbReference type="Pfam" id="PF18539">
    <property type="entry name" value="DUF5625"/>
    <property type="match status" value="1"/>
</dbReference>
<name>A0A6L8MMP6_9BURK</name>
<dbReference type="EMBL" id="WWCP01000033">
    <property type="protein sequence ID" value="MYM84477.1"/>
    <property type="molecule type" value="Genomic_DNA"/>
</dbReference>